<evidence type="ECO:0000259" key="4">
    <source>
        <dbReference type="PROSITE" id="PS50943"/>
    </source>
</evidence>
<dbReference type="EMBL" id="PVZG01000009">
    <property type="protein sequence ID" value="PRY28104.1"/>
    <property type="molecule type" value="Genomic_DNA"/>
</dbReference>
<organism evidence="5 6">
    <name type="scientific">Pseudosporangium ferrugineum</name>
    <dbReference type="NCBI Taxonomy" id="439699"/>
    <lineage>
        <taxon>Bacteria</taxon>
        <taxon>Bacillati</taxon>
        <taxon>Actinomycetota</taxon>
        <taxon>Actinomycetes</taxon>
        <taxon>Micromonosporales</taxon>
        <taxon>Micromonosporaceae</taxon>
        <taxon>Pseudosporangium</taxon>
    </lineage>
</organism>
<keyword evidence="1" id="KW-0677">Repeat</keyword>
<feature type="domain" description="HTH cro/C1-type" evidence="4">
    <location>
        <begin position="42"/>
        <end position="76"/>
    </location>
</feature>
<keyword evidence="6" id="KW-1185">Reference proteome</keyword>
<dbReference type="GO" id="GO:0003677">
    <property type="term" value="F:DNA binding"/>
    <property type="evidence" value="ECO:0007669"/>
    <property type="project" value="InterPro"/>
</dbReference>
<accession>A0A2T0S3U8</accession>
<dbReference type="Gene3D" id="1.25.40.10">
    <property type="entry name" value="Tetratricopeptide repeat domain"/>
    <property type="match status" value="4"/>
</dbReference>
<evidence type="ECO:0000313" key="5">
    <source>
        <dbReference type="EMBL" id="PRY28104.1"/>
    </source>
</evidence>
<gene>
    <name evidence="5" type="ORF">CLV70_109261</name>
</gene>
<name>A0A2T0S3U8_9ACTN</name>
<dbReference type="PANTHER" id="PTHR45586:SF14">
    <property type="entry name" value="TETRATRICOPEPTIDE TPR_2 REPEAT PROTEIN"/>
    <property type="match status" value="1"/>
</dbReference>
<keyword evidence="2" id="KW-0802">TPR repeat</keyword>
<dbReference type="Proteomes" id="UP000239209">
    <property type="component" value="Unassembled WGS sequence"/>
</dbReference>
<proteinExistence type="predicted"/>
<dbReference type="SUPFAM" id="SSF48452">
    <property type="entry name" value="TPR-like"/>
    <property type="match status" value="2"/>
</dbReference>
<evidence type="ECO:0000313" key="6">
    <source>
        <dbReference type="Proteomes" id="UP000239209"/>
    </source>
</evidence>
<feature type="compositionally biased region" description="Basic and acidic residues" evidence="3">
    <location>
        <begin position="1112"/>
        <end position="1125"/>
    </location>
</feature>
<evidence type="ECO:0000256" key="2">
    <source>
        <dbReference type="ARBA" id="ARBA00022803"/>
    </source>
</evidence>
<sequence>MSAPDGPPPGEVRTPDDLRRALVALKKSRGLTYDRIRRPARLPKSTISDAFTGKSVPTRETLTALLLACGVDRASLGPWLAARERVAGRPAGPGPEAVALRNPRDLGVHAAIEVDGAPGALPAYVSRDADPQLRAALRAGGFILLVGASSVGKTRSAYEAARGELPDWTLVQPGSLADLDRIAGEPPADTVVWLDEIHGFIADGLDAPLVRRLTSAGRRTVLIGTLWPEHYLTYVAFADPRTPDGDPYKRERELLRHAHVVDIGPRLSGAETARAREKAAVDPRIAIALDSDAGLIQTLAAGPELVRRWQNAPSPYAHALITAAIDARRLGVAEPSAALLADAVPGYLSRPLRGDAPPDWFAASLAYATTRVHGATSPLGPVGREMGRVDGYRVADYLQHHALRTRAGQVLPPSLWRACLAHAADRRELLAVGCAAYDRAMPRTAGDFFRAAVRAGSAAALYTLISLLSEQGRGDAIEEAWRLGAARGLPHARERLAALLEGEGRIADAEAVWREAAVEPGTAAEPLVGLLLRAGRLDDAWAEAAEHPGDLTSAAWSQLAEESAAAGRLEDAARAWGAASDRPDAPSRRARILRELGDPDAAVAVLEESIARGNWQSRETLVGLLDGLDRTAEAVRVLEEGAAAGEFNCRHQLAAYLIHHGREAEAVELWTRALRRRPDAESWATVISLLEALEDDAALERILRWGRTRRLPGAGQALEELLRRTGREAEVIAECRAAVAAGDPFAWSRLCRLHQEAKRYGEALEIAEEAVRAGARISVEWPAGLDPDVLPAEAVERVWRLAAGAGNTGARSRMAELLRRQGRDEDAVEVWRAGYAAGEVSAQLNLVQILCSLGRRGEAIEIMKRDAEERAEAVTGLVNLLVEDGAVDEALGYLRAAARAGDVLAWRRSAELLVGRERGEEALEVWREALDAGIPGARRALSDLLGELGRDEEAARVWRDALAAGVLGARRALADLLVAQGDIEGATELWREAVREGKPPARRELAQLLHRTGRVREAQHEWYAAITAGDPYARHGLYRLLREEGLHDRAVDLLRNGVRHPLDDRLGLEPGAERPAAVEEAAFEEAALGGAVFSEPAAALGARSRVPNPRRTAPDRLRTRADGRA</sequence>
<dbReference type="OrthoDB" id="3964962at2"/>
<dbReference type="AlphaFoldDB" id="A0A2T0S3U8"/>
<reference evidence="5 6" key="1">
    <citation type="submission" date="2018-03" db="EMBL/GenBank/DDBJ databases">
        <title>Genomic Encyclopedia of Archaeal and Bacterial Type Strains, Phase II (KMG-II): from individual species to whole genera.</title>
        <authorList>
            <person name="Goeker M."/>
        </authorList>
    </citation>
    <scope>NUCLEOTIDE SEQUENCE [LARGE SCALE GENOMIC DNA]</scope>
    <source>
        <strain evidence="5 6">DSM 45348</strain>
    </source>
</reference>
<protein>
    <recommendedName>
        <fullName evidence="4">HTH cro/C1-type domain-containing protein</fullName>
    </recommendedName>
</protein>
<dbReference type="PANTHER" id="PTHR45586">
    <property type="entry name" value="TPR REPEAT-CONTAINING PROTEIN PA4667"/>
    <property type="match status" value="1"/>
</dbReference>
<evidence type="ECO:0000256" key="1">
    <source>
        <dbReference type="ARBA" id="ARBA00022737"/>
    </source>
</evidence>
<dbReference type="InterPro" id="IPR010982">
    <property type="entry name" value="Lambda_DNA-bd_dom_sf"/>
</dbReference>
<dbReference type="SUPFAM" id="SSF47413">
    <property type="entry name" value="lambda repressor-like DNA-binding domains"/>
    <property type="match status" value="1"/>
</dbReference>
<dbReference type="RefSeq" id="WP_106128188.1">
    <property type="nucleotide sequence ID" value="NZ_PVZG01000009.1"/>
</dbReference>
<dbReference type="PROSITE" id="PS50943">
    <property type="entry name" value="HTH_CROC1"/>
    <property type="match status" value="1"/>
</dbReference>
<feature type="region of interest" description="Disordered" evidence="3">
    <location>
        <begin position="1099"/>
        <end position="1125"/>
    </location>
</feature>
<comment type="caution">
    <text evidence="5">The sequence shown here is derived from an EMBL/GenBank/DDBJ whole genome shotgun (WGS) entry which is preliminary data.</text>
</comment>
<dbReference type="InterPro" id="IPR001387">
    <property type="entry name" value="Cro/C1-type_HTH"/>
</dbReference>
<dbReference type="InterPro" id="IPR011990">
    <property type="entry name" value="TPR-like_helical_dom_sf"/>
</dbReference>
<evidence type="ECO:0000256" key="3">
    <source>
        <dbReference type="SAM" id="MobiDB-lite"/>
    </source>
</evidence>
<dbReference type="InterPro" id="IPR051012">
    <property type="entry name" value="CellSynth/LPSAsmb/PSIAsmb"/>
</dbReference>